<keyword evidence="4" id="KW-1185">Reference proteome</keyword>
<feature type="region of interest" description="Disordered" evidence="1">
    <location>
        <begin position="170"/>
        <end position="272"/>
    </location>
</feature>
<feature type="compositionally biased region" description="Low complexity" evidence="1">
    <location>
        <begin position="170"/>
        <end position="268"/>
    </location>
</feature>
<evidence type="ECO:0000313" key="3">
    <source>
        <dbReference type="EMBL" id="KAL2849425.1"/>
    </source>
</evidence>
<evidence type="ECO:0000313" key="4">
    <source>
        <dbReference type="Proteomes" id="UP001610444"/>
    </source>
</evidence>
<proteinExistence type="predicted"/>
<organism evidence="3 4">
    <name type="scientific">Aspergillus pseudodeflectus</name>
    <dbReference type="NCBI Taxonomy" id="176178"/>
    <lineage>
        <taxon>Eukaryota</taxon>
        <taxon>Fungi</taxon>
        <taxon>Dikarya</taxon>
        <taxon>Ascomycota</taxon>
        <taxon>Pezizomycotina</taxon>
        <taxon>Eurotiomycetes</taxon>
        <taxon>Eurotiomycetidae</taxon>
        <taxon>Eurotiales</taxon>
        <taxon>Aspergillaceae</taxon>
        <taxon>Aspergillus</taxon>
        <taxon>Aspergillus subgen. Nidulantes</taxon>
    </lineage>
</organism>
<protein>
    <recommendedName>
        <fullName evidence="5">CBM-cenC domain-containing protein</fullName>
    </recommendedName>
</protein>
<dbReference type="EMBL" id="JBFXLR010000023">
    <property type="protein sequence ID" value="KAL2849425.1"/>
    <property type="molecule type" value="Genomic_DNA"/>
</dbReference>
<reference evidence="3 4" key="1">
    <citation type="submission" date="2024-07" db="EMBL/GenBank/DDBJ databases">
        <title>Section-level genome sequencing and comparative genomics of Aspergillus sections Usti and Cavernicolus.</title>
        <authorList>
            <consortium name="Lawrence Berkeley National Laboratory"/>
            <person name="Nybo J.L."/>
            <person name="Vesth T.C."/>
            <person name="Theobald S."/>
            <person name="Frisvad J.C."/>
            <person name="Larsen T.O."/>
            <person name="Kjaerboelling I."/>
            <person name="Rothschild-Mancinelli K."/>
            <person name="Lyhne E.K."/>
            <person name="Kogle M.E."/>
            <person name="Barry K."/>
            <person name="Clum A."/>
            <person name="Na H."/>
            <person name="Ledsgaard L."/>
            <person name="Lin J."/>
            <person name="Lipzen A."/>
            <person name="Kuo A."/>
            <person name="Riley R."/>
            <person name="Mondo S."/>
            <person name="LaButti K."/>
            <person name="Haridas S."/>
            <person name="Pangalinan J."/>
            <person name="Salamov A.A."/>
            <person name="Simmons B.A."/>
            <person name="Magnuson J.K."/>
            <person name="Chen J."/>
            <person name="Drula E."/>
            <person name="Henrissat B."/>
            <person name="Wiebenga A."/>
            <person name="Lubbers R.J."/>
            <person name="Gomes A.C."/>
            <person name="Macurrencykelacurrency M.R."/>
            <person name="Stajich J."/>
            <person name="Grigoriev I.V."/>
            <person name="Mortensen U.H."/>
            <person name="De vries R.P."/>
            <person name="Baker S.E."/>
            <person name="Andersen M.R."/>
        </authorList>
    </citation>
    <scope>NUCLEOTIDE SEQUENCE [LARGE SCALE GENOMIC DNA]</scope>
    <source>
        <strain evidence="3 4">CBS 756.74</strain>
    </source>
</reference>
<dbReference type="Gene3D" id="2.60.120.260">
    <property type="entry name" value="Galactose-binding domain-like"/>
    <property type="match status" value="1"/>
</dbReference>
<comment type="caution">
    <text evidence="3">The sequence shown here is derived from an EMBL/GenBank/DDBJ whole genome shotgun (WGS) entry which is preliminary data.</text>
</comment>
<sequence length="309" mass="32741">MGHFRTAAMTGALLLAGLAPTGSVAPWDVVKGCTAGCPGTPPDIVEDAENAHDGSWVLRQPFEDNIAWYATQPVTIESPGEPHNISLWYRYDSLPGITVESCSIAVRYGRTPVQNIGRSSAAPDAGWTQLSVTWTPTATEYTFYVAYGCNYTTLYFDDIQFWAPERETTCSTSTSTSTSTSSTTTSTTTTSTSTTVTSSSTTTTTSDTTTSSTTTSSTTTSDTTTSDTTTSPTTTSTSSTSTSDTTTTSTTTTSSTTSQSTSTFTTTTKPTCNPHHTKTITRTKTVTVTTCPTSLPAYFECLVDGIHHH</sequence>
<evidence type="ECO:0000256" key="1">
    <source>
        <dbReference type="SAM" id="MobiDB-lite"/>
    </source>
</evidence>
<feature type="chain" id="PRO_5047326104" description="CBM-cenC domain-containing protein" evidence="2">
    <location>
        <begin position="24"/>
        <end position="309"/>
    </location>
</feature>
<keyword evidence="2" id="KW-0732">Signal</keyword>
<evidence type="ECO:0000256" key="2">
    <source>
        <dbReference type="SAM" id="SignalP"/>
    </source>
</evidence>
<accession>A0ABR4KAW4</accession>
<gene>
    <name evidence="3" type="ORF">BJX68DRAFT_255566</name>
</gene>
<dbReference type="RefSeq" id="XP_070898812.1">
    <property type="nucleotide sequence ID" value="XM_071043058.1"/>
</dbReference>
<dbReference type="GeneID" id="98158222"/>
<dbReference type="Proteomes" id="UP001610444">
    <property type="component" value="Unassembled WGS sequence"/>
</dbReference>
<evidence type="ECO:0008006" key="5">
    <source>
        <dbReference type="Google" id="ProtNLM"/>
    </source>
</evidence>
<name>A0ABR4KAW4_9EURO</name>
<feature type="signal peptide" evidence="2">
    <location>
        <begin position="1"/>
        <end position="23"/>
    </location>
</feature>